<evidence type="ECO:0000256" key="4">
    <source>
        <dbReference type="ARBA" id="ARBA00022679"/>
    </source>
</evidence>
<evidence type="ECO:0000256" key="3">
    <source>
        <dbReference type="ARBA" id="ARBA00022605"/>
    </source>
</evidence>
<dbReference type="PANTHER" id="PTHR21090">
    <property type="entry name" value="AROM/DEHYDROQUINATE SYNTHASE"/>
    <property type="match status" value="1"/>
</dbReference>
<keyword evidence="5 7" id="KW-0057">Aromatic amino acid biosynthesis</keyword>
<dbReference type="InterPro" id="IPR006264">
    <property type="entry name" value="EPSP_synthase"/>
</dbReference>
<feature type="binding site" evidence="7">
    <location>
        <position position="380"/>
    </location>
    <ligand>
        <name>phosphoenolpyruvate</name>
        <dbReference type="ChEBI" id="CHEBI:58702"/>
    </ligand>
</feature>
<dbReference type="InterPro" id="IPR036968">
    <property type="entry name" value="Enolpyruvate_Tfrase_sf"/>
</dbReference>
<dbReference type="GO" id="GO:0005737">
    <property type="term" value="C:cytoplasm"/>
    <property type="evidence" value="ECO:0007669"/>
    <property type="project" value="UniProtKB-SubCell"/>
</dbReference>
<dbReference type="PANTHER" id="PTHR21090:SF5">
    <property type="entry name" value="PENTAFUNCTIONAL AROM POLYPEPTIDE"/>
    <property type="match status" value="1"/>
</dbReference>
<dbReference type="AlphaFoldDB" id="A0A9Q4C3Y6"/>
<feature type="binding site" evidence="7">
    <location>
        <position position="118"/>
    </location>
    <ligand>
        <name>phosphoenolpyruvate</name>
        <dbReference type="ChEBI" id="CHEBI:58702"/>
    </ligand>
</feature>
<dbReference type="CDD" id="cd01556">
    <property type="entry name" value="EPSP_synthase"/>
    <property type="match status" value="1"/>
</dbReference>
<feature type="binding site" evidence="7">
    <location>
        <position position="337"/>
    </location>
    <ligand>
        <name>phosphoenolpyruvate</name>
        <dbReference type="ChEBI" id="CHEBI:58702"/>
    </ligand>
</feature>
<dbReference type="GO" id="GO:0009073">
    <property type="term" value="P:aromatic amino acid family biosynthetic process"/>
    <property type="evidence" value="ECO:0007669"/>
    <property type="project" value="UniProtKB-KW"/>
</dbReference>
<feature type="binding site" evidence="7">
    <location>
        <position position="165"/>
    </location>
    <ligand>
        <name>phosphoenolpyruvate</name>
        <dbReference type="ChEBI" id="CHEBI:58702"/>
    </ligand>
</feature>
<dbReference type="EC" id="2.5.1.19" evidence="7"/>
<keyword evidence="3 7" id="KW-0028">Amino-acid biosynthesis</keyword>
<accession>A0A9Q4C3Y6</accession>
<dbReference type="InterPro" id="IPR001986">
    <property type="entry name" value="Enolpyruvate_Tfrase_dom"/>
</dbReference>
<comment type="subunit">
    <text evidence="7">Monomer.</text>
</comment>
<feature type="binding site" evidence="7">
    <location>
        <position position="165"/>
    </location>
    <ligand>
        <name>3-phosphoshikimate</name>
        <dbReference type="ChEBI" id="CHEBI:145989"/>
    </ligand>
</feature>
<dbReference type="PROSITE" id="PS00104">
    <property type="entry name" value="EPSP_SYNTHASE_1"/>
    <property type="match status" value="1"/>
</dbReference>
<feature type="binding site" evidence="7">
    <location>
        <position position="21"/>
    </location>
    <ligand>
        <name>3-phosphoshikimate</name>
        <dbReference type="ChEBI" id="CHEBI:145989"/>
    </ligand>
</feature>
<feature type="binding site" evidence="7">
    <location>
        <position position="306"/>
    </location>
    <ligand>
        <name>3-phosphoshikimate</name>
        <dbReference type="ChEBI" id="CHEBI:145989"/>
    </ligand>
</feature>
<comment type="pathway">
    <text evidence="1">Metabolic intermediate biosynthesis; chorismate biosynthesis; chorismate from D-erythrose 4-phosphate and phosphoenolpyruvate: step 6/7.</text>
</comment>
<feature type="binding site" evidence="7">
    <location>
        <position position="90"/>
    </location>
    <ligand>
        <name>phosphoenolpyruvate</name>
        <dbReference type="ChEBI" id="CHEBI:58702"/>
    </ligand>
</feature>
<dbReference type="SUPFAM" id="SSF55205">
    <property type="entry name" value="EPT/RTPC-like"/>
    <property type="match status" value="1"/>
</dbReference>
<dbReference type="GO" id="GO:0003866">
    <property type="term" value="F:3-phosphoshikimate 1-carboxyvinyltransferase activity"/>
    <property type="evidence" value="ECO:0007669"/>
    <property type="project" value="UniProtKB-UniRule"/>
</dbReference>
<feature type="binding site" evidence="7">
    <location>
        <position position="25"/>
    </location>
    <ligand>
        <name>3-phosphoshikimate</name>
        <dbReference type="ChEBI" id="CHEBI:145989"/>
    </ligand>
</feature>
<feature type="region of interest" description="Disordered" evidence="8">
    <location>
        <begin position="1"/>
        <end position="20"/>
    </location>
</feature>
<dbReference type="PROSITE" id="PS00885">
    <property type="entry name" value="EPSP_SYNTHASE_2"/>
    <property type="match status" value="1"/>
</dbReference>
<comment type="similarity">
    <text evidence="2 7">Belongs to the EPSP synthase family.</text>
</comment>
<sequence length="425" mass="44037">MELVVSRSHVSGRVEAPPSKSYSHRGILAGALGDGTRVLNPLRSADTEASIRCARGLGGSVDEDGDDLVIDGVDGAPETPDDVLNCGNSGTTTRLFAGAASLVDGLSVLTGDESLRSRPNAPLLSSLRELGATARSTRGNGRAPLVVGDSVEGGKTTVDGTVSSQFISSLLFTAPLTDGVTVKVDGTLKSRPYVDITVEVLEETGIDVRETETGFEVPGNQRYTADEFRVPGDFSSASYPLAAGALAGETTVGNLFPSAQGDAVILDVLERMGASVDRNPDDGVARVKGDADELTGVTFDASDSPDLTPTVAALGSAAGGETRIVDAEHVRYKETDRLEAMATELRKMGAVIEEERDRLVIDGNASELVGTRVDGRDDHRVVMALAVAALVAEGETSITTAETVGVSYPGFVDDLSAVGADVETV</sequence>
<evidence type="ECO:0000256" key="8">
    <source>
        <dbReference type="SAM" id="MobiDB-lite"/>
    </source>
</evidence>
<evidence type="ECO:0000256" key="1">
    <source>
        <dbReference type="ARBA" id="ARBA00004811"/>
    </source>
</evidence>
<dbReference type="Pfam" id="PF00275">
    <property type="entry name" value="EPSP_synthase"/>
    <property type="match status" value="1"/>
</dbReference>
<evidence type="ECO:0000256" key="6">
    <source>
        <dbReference type="ARBA" id="ARBA00044633"/>
    </source>
</evidence>
<evidence type="ECO:0000256" key="5">
    <source>
        <dbReference type="ARBA" id="ARBA00023141"/>
    </source>
</evidence>
<evidence type="ECO:0000313" key="10">
    <source>
        <dbReference type="EMBL" id="MCX2818818.1"/>
    </source>
</evidence>
<feature type="active site" description="Proton acceptor" evidence="7">
    <location>
        <position position="306"/>
    </location>
</feature>
<feature type="binding site" evidence="7">
    <location>
        <position position="190"/>
    </location>
    <ligand>
        <name>3-phosphoshikimate</name>
        <dbReference type="ChEBI" id="CHEBI:145989"/>
    </ligand>
</feature>
<comment type="caution">
    <text evidence="10">The sequence shown here is derived from an EMBL/GenBank/DDBJ whole genome shotgun (WGS) entry which is preliminary data.</text>
</comment>
<feature type="binding site" evidence="7">
    <location>
        <position position="164"/>
    </location>
    <ligand>
        <name>3-phosphoshikimate</name>
        <dbReference type="ChEBI" id="CHEBI:145989"/>
    </ligand>
</feature>
<protein>
    <recommendedName>
        <fullName evidence="7">3-phosphoshikimate 1-carboxyvinyltransferase</fullName>
        <ecNumber evidence="7">2.5.1.19</ecNumber>
    </recommendedName>
    <alternativeName>
        <fullName evidence="7">5-enolpyruvylshikimate-3-phosphate synthase</fullName>
        <shortName evidence="7">EPSP synthase</shortName>
        <shortName evidence="7">EPSPS</shortName>
    </alternativeName>
</protein>
<dbReference type="EMBL" id="RKLV01000004">
    <property type="protein sequence ID" value="MCX2818818.1"/>
    <property type="molecule type" value="Genomic_DNA"/>
</dbReference>
<feature type="binding site" evidence="7">
    <location>
        <position position="333"/>
    </location>
    <ligand>
        <name>3-phosphoshikimate</name>
        <dbReference type="ChEBI" id="CHEBI:145989"/>
    </ligand>
</feature>
<dbReference type="GO" id="GO:0008652">
    <property type="term" value="P:amino acid biosynthetic process"/>
    <property type="evidence" value="ECO:0007669"/>
    <property type="project" value="UniProtKB-KW"/>
</dbReference>
<dbReference type="Proteomes" id="UP001149411">
    <property type="component" value="Unassembled WGS sequence"/>
</dbReference>
<feature type="binding site" evidence="7">
    <location>
        <position position="20"/>
    </location>
    <ligand>
        <name>phosphoenolpyruvate</name>
        <dbReference type="ChEBI" id="CHEBI:58702"/>
    </ligand>
</feature>
<keyword evidence="4 7" id="KW-0808">Transferase</keyword>
<dbReference type="InterPro" id="IPR013792">
    <property type="entry name" value="RNA3'P_cycl/enolpyr_Trfase_a/b"/>
</dbReference>
<dbReference type="Gene3D" id="3.65.10.10">
    <property type="entry name" value="Enolpyruvate transferase domain"/>
    <property type="match status" value="2"/>
</dbReference>
<comment type="caution">
    <text evidence="7">Lacks conserved residue(s) required for the propagation of feature annotation.</text>
</comment>
<proteinExistence type="inferred from homology"/>
<dbReference type="RefSeq" id="WP_266086657.1">
    <property type="nucleotide sequence ID" value="NZ_RKLV01000004.1"/>
</dbReference>
<feature type="binding site" evidence="7">
    <location>
        <position position="163"/>
    </location>
    <ligand>
        <name>3-phosphoshikimate</name>
        <dbReference type="ChEBI" id="CHEBI:145989"/>
    </ligand>
</feature>
<comment type="function">
    <text evidence="7">Catalyzes the transfer of the enolpyruvyl moiety of phosphoenolpyruvate (PEP) to the 5-hydroxyl of shikimate-3-phosphate (S3P) to produce enolpyruvyl shikimate-3-phosphate and inorganic phosphate.</text>
</comment>
<evidence type="ECO:0000259" key="9">
    <source>
        <dbReference type="Pfam" id="PF00275"/>
    </source>
</evidence>
<evidence type="ECO:0000256" key="7">
    <source>
        <dbReference type="HAMAP-Rule" id="MF_00210"/>
    </source>
</evidence>
<reference evidence="10" key="1">
    <citation type="submission" date="2022-09" db="EMBL/GenBank/DDBJ databases">
        <title>Haloadaptaus new haloarchaeum isolated from saline soil.</title>
        <authorList>
            <person name="Duran-Viseras A."/>
            <person name="Sanchez-Porro C."/>
            <person name="Ventosa A."/>
        </authorList>
    </citation>
    <scope>NUCLEOTIDE SEQUENCE</scope>
    <source>
        <strain evidence="10">F3-133</strain>
    </source>
</reference>
<evidence type="ECO:0000313" key="11">
    <source>
        <dbReference type="Proteomes" id="UP001149411"/>
    </source>
</evidence>
<dbReference type="HAMAP" id="MF_00210">
    <property type="entry name" value="EPSP_synth"/>
    <property type="match status" value="1"/>
</dbReference>
<evidence type="ECO:0000256" key="2">
    <source>
        <dbReference type="ARBA" id="ARBA00009948"/>
    </source>
</evidence>
<feature type="domain" description="Enolpyruvate transferase" evidence="9">
    <location>
        <begin position="7"/>
        <end position="415"/>
    </location>
</feature>
<name>A0A9Q4C3Y6_9EURY</name>
<gene>
    <name evidence="7 10" type="primary">aroA</name>
    <name evidence="10" type="ORF">EGH25_05585</name>
</gene>
<dbReference type="NCBIfam" id="TIGR01356">
    <property type="entry name" value="aroA"/>
    <property type="match status" value="1"/>
</dbReference>
<keyword evidence="7" id="KW-0963">Cytoplasm</keyword>
<dbReference type="GO" id="GO:0009423">
    <property type="term" value="P:chorismate biosynthetic process"/>
    <property type="evidence" value="ECO:0007669"/>
    <property type="project" value="UniProtKB-UniRule"/>
</dbReference>
<comment type="catalytic activity">
    <reaction evidence="6">
        <text>3-phosphoshikimate + phosphoenolpyruvate = 5-O-(1-carboxyvinyl)-3-phosphoshikimate + phosphate</text>
        <dbReference type="Rhea" id="RHEA:21256"/>
        <dbReference type="ChEBI" id="CHEBI:43474"/>
        <dbReference type="ChEBI" id="CHEBI:57701"/>
        <dbReference type="ChEBI" id="CHEBI:58702"/>
        <dbReference type="ChEBI" id="CHEBI:145989"/>
        <dbReference type="EC" id="2.5.1.19"/>
    </reaction>
    <physiologicalReaction direction="left-to-right" evidence="6">
        <dbReference type="Rhea" id="RHEA:21257"/>
    </physiologicalReaction>
</comment>
<organism evidence="10 11">
    <name type="scientific">Halorutilus salinus</name>
    <dbReference type="NCBI Taxonomy" id="2487751"/>
    <lineage>
        <taxon>Archaea</taxon>
        <taxon>Methanobacteriati</taxon>
        <taxon>Methanobacteriota</taxon>
        <taxon>Stenosarchaea group</taxon>
        <taxon>Halobacteria</taxon>
        <taxon>Halorutilales</taxon>
        <taxon>Halorutilaceae</taxon>
        <taxon>Halorutilus</taxon>
    </lineage>
</organism>
<keyword evidence="11" id="KW-1185">Reference proteome</keyword>
<dbReference type="PIRSF" id="PIRSF000505">
    <property type="entry name" value="EPSPS"/>
    <property type="match status" value="1"/>
</dbReference>
<dbReference type="InterPro" id="IPR023193">
    <property type="entry name" value="EPSP_synthase_CS"/>
</dbReference>
<comment type="subcellular location">
    <subcellularLocation>
        <location evidence="7">Cytoplasm</location>
    </subcellularLocation>
</comment>
<feature type="binding site" evidence="7">
    <location>
        <position position="20"/>
    </location>
    <ligand>
        <name>3-phosphoshikimate</name>
        <dbReference type="ChEBI" id="CHEBI:145989"/>
    </ligand>
</feature>